<accession>A0A6J4UE71</accession>
<dbReference type="AlphaFoldDB" id="A0A6J4UE71"/>
<reference evidence="1" key="1">
    <citation type="submission" date="2020-02" db="EMBL/GenBank/DDBJ databases">
        <authorList>
            <person name="Meier V. D."/>
        </authorList>
    </citation>
    <scope>NUCLEOTIDE SEQUENCE</scope>
    <source>
        <strain evidence="1">AVDCRST_MAG88</strain>
    </source>
</reference>
<gene>
    <name evidence="1" type="ORF">AVDCRST_MAG88-570</name>
</gene>
<protein>
    <submittedName>
        <fullName evidence="1">Uncharacterized protein</fullName>
    </submittedName>
</protein>
<sequence length="93" mass="10191">MSLYTIRYRCRDGNGEGALIVTDGDGTAFLFNRGQLQIRLTGHDACTRLCRVLERCVSVVALPEVQPYTLDGLRRLVTPPALREGVARSRGAG</sequence>
<name>A0A6J4UE71_9BACT</name>
<proteinExistence type="predicted"/>
<evidence type="ECO:0000313" key="1">
    <source>
        <dbReference type="EMBL" id="CAA9548148.1"/>
    </source>
</evidence>
<dbReference type="EMBL" id="CADCWM010000191">
    <property type="protein sequence ID" value="CAA9548148.1"/>
    <property type="molecule type" value="Genomic_DNA"/>
</dbReference>
<organism evidence="1">
    <name type="scientific">uncultured Thermomicrobiales bacterium</name>
    <dbReference type="NCBI Taxonomy" id="1645740"/>
    <lineage>
        <taxon>Bacteria</taxon>
        <taxon>Pseudomonadati</taxon>
        <taxon>Thermomicrobiota</taxon>
        <taxon>Thermomicrobia</taxon>
        <taxon>Thermomicrobiales</taxon>
        <taxon>environmental samples</taxon>
    </lineage>
</organism>